<name>A0A016RZB9_9BILA</name>
<evidence type="ECO:0000313" key="1">
    <source>
        <dbReference type="EMBL" id="EYB83703.1"/>
    </source>
</evidence>
<accession>A0A016RZB9</accession>
<proteinExistence type="predicted"/>
<evidence type="ECO:0000313" key="2">
    <source>
        <dbReference type="Proteomes" id="UP000024635"/>
    </source>
</evidence>
<dbReference type="AlphaFoldDB" id="A0A016RZB9"/>
<keyword evidence="2" id="KW-1185">Reference proteome</keyword>
<gene>
    <name evidence="1" type="primary">Acey_s0331.g2738</name>
    <name evidence="1" type="ORF">Y032_0331g2738</name>
</gene>
<reference evidence="2" key="1">
    <citation type="journal article" date="2015" name="Nat. Genet.">
        <title>The genome and transcriptome of the zoonotic hookworm Ancylostoma ceylanicum identify infection-specific gene families.</title>
        <authorList>
            <person name="Schwarz E.M."/>
            <person name="Hu Y."/>
            <person name="Antoshechkin I."/>
            <person name="Miller M.M."/>
            <person name="Sternberg P.W."/>
            <person name="Aroian R.V."/>
        </authorList>
    </citation>
    <scope>NUCLEOTIDE SEQUENCE</scope>
    <source>
        <strain evidence="2">HY135</strain>
    </source>
</reference>
<dbReference type="EMBL" id="JARK01001667">
    <property type="protein sequence ID" value="EYB83703.1"/>
    <property type="molecule type" value="Genomic_DNA"/>
</dbReference>
<organism evidence="1 2">
    <name type="scientific">Ancylostoma ceylanicum</name>
    <dbReference type="NCBI Taxonomy" id="53326"/>
    <lineage>
        <taxon>Eukaryota</taxon>
        <taxon>Metazoa</taxon>
        <taxon>Ecdysozoa</taxon>
        <taxon>Nematoda</taxon>
        <taxon>Chromadorea</taxon>
        <taxon>Rhabditida</taxon>
        <taxon>Rhabditina</taxon>
        <taxon>Rhabditomorpha</taxon>
        <taxon>Strongyloidea</taxon>
        <taxon>Ancylostomatidae</taxon>
        <taxon>Ancylostomatinae</taxon>
        <taxon>Ancylostoma</taxon>
    </lineage>
</organism>
<dbReference type="Proteomes" id="UP000024635">
    <property type="component" value="Unassembled WGS sequence"/>
</dbReference>
<protein>
    <submittedName>
        <fullName evidence="1">Uncharacterized protein</fullName>
    </submittedName>
</protein>
<comment type="caution">
    <text evidence="1">The sequence shown here is derived from an EMBL/GenBank/DDBJ whole genome shotgun (WGS) entry which is preliminary data.</text>
</comment>
<sequence>MFNFALFFSRIEKGSKFLPDKTRSSGIVLLLSKRPRKKFSKKKWIAVGFFPAKSTKSSKSGSPLRCLLKRKKCSFHIFLAFSMTMDNKKSGSDKPRLLQSGQFPPNLLSRIFSAERQSAARNLM</sequence>